<evidence type="ECO:0000259" key="7">
    <source>
        <dbReference type="PROSITE" id="PS50021"/>
    </source>
</evidence>
<keyword evidence="2" id="KW-0677">Repeat</keyword>
<dbReference type="InterPro" id="IPR000557">
    <property type="entry name" value="Calponin_repeat"/>
</dbReference>
<dbReference type="Pfam" id="PF00307">
    <property type="entry name" value="CH"/>
    <property type="match status" value="1"/>
</dbReference>
<reference evidence="8" key="1">
    <citation type="submission" date="2022-12" db="EMBL/GenBank/DDBJ databases">
        <title>Chromosome-level genome assembly of the bean flower thrips Megalurothrips usitatus.</title>
        <authorList>
            <person name="Ma L."/>
            <person name="Liu Q."/>
            <person name="Li H."/>
            <person name="Cai W."/>
        </authorList>
    </citation>
    <scope>NUCLEOTIDE SEQUENCE</scope>
    <source>
        <strain evidence="8">Cailab_2022a</strain>
    </source>
</reference>
<feature type="region of interest" description="Disordered" evidence="6">
    <location>
        <begin position="165"/>
        <end position="184"/>
    </location>
</feature>
<evidence type="ECO:0000256" key="5">
    <source>
        <dbReference type="ARBA" id="ARBA00025109"/>
    </source>
</evidence>
<dbReference type="GO" id="GO:0031032">
    <property type="term" value="P:actomyosin structure organization"/>
    <property type="evidence" value="ECO:0007669"/>
    <property type="project" value="InterPro"/>
</dbReference>
<dbReference type="Gene3D" id="1.10.418.10">
    <property type="entry name" value="Calponin-like domain"/>
    <property type="match status" value="1"/>
</dbReference>
<dbReference type="InterPro" id="IPR003096">
    <property type="entry name" value="SM22_calponin"/>
</dbReference>
<dbReference type="EMBL" id="JAPTSV010000013">
    <property type="protein sequence ID" value="KAJ1521137.1"/>
    <property type="molecule type" value="Genomic_DNA"/>
</dbReference>
<dbReference type="GO" id="GO:0005516">
    <property type="term" value="F:calmodulin binding"/>
    <property type="evidence" value="ECO:0007669"/>
    <property type="project" value="UniProtKB-KW"/>
</dbReference>
<comment type="function">
    <text evidence="5">Thin filament-associated protein that is implicated in the regulation and modulation of smooth muscle contraction. It is capable of binding to actin, calmodulin and tropomyosin. The interaction of calponin with actin inhibits the actomyosin Mg-ATPase activity.</text>
</comment>
<feature type="domain" description="Calponin-homology (CH)" evidence="7">
    <location>
        <begin position="56"/>
        <end position="162"/>
    </location>
</feature>
<accession>A0AAV7X9V1</accession>
<dbReference type="SMART" id="SM00033">
    <property type="entry name" value="CH"/>
    <property type="match status" value="1"/>
</dbReference>
<dbReference type="PANTHER" id="PTHR47385">
    <property type="entry name" value="CALPONIN"/>
    <property type="match status" value="1"/>
</dbReference>
<proteinExistence type="inferred from homology"/>
<dbReference type="PROSITE" id="PS51122">
    <property type="entry name" value="CALPONIN_2"/>
    <property type="match status" value="1"/>
</dbReference>
<keyword evidence="3" id="KW-0112">Calmodulin-binding</keyword>
<dbReference type="GO" id="GO:0007015">
    <property type="term" value="P:actin filament organization"/>
    <property type="evidence" value="ECO:0007669"/>
    <property type="project" value="TreeGrafter"/>
</dbReference>
<dbReference type="InterPro" id="IPR050606">
    <property type="entry name" value="Calponin-like"/>
</dbReference>
<gene>
    <name evidence="8" type="ORF">ONE63_002833</name>
</gene>
<comment type="similarity">
    <text evidence="1">Belongs to the calponin family.</text>
</comment>
<name>A0AAV7X9V1_9NEOP</name>
<dbReference type="PANTHER" id="PTHR47385:SF24">
    <property type="entry name" value="MUSCLE-SPECIFIC PROTEIN 20"/>
    <property type="match status" value="1"/>
</dbReference>
<keyword evidence="4" id="KW-0009">Actin-binding</keyword>
<evidence type="ECO:0000256" key="6">
    <source>
        <dbReference type="SAM" id="MobiDB-lite"/>
    </source>
</evidence>
<evidence type="ECO:0000256" key="4">
    <source>
        <dbReference type="ARBA" id="ARBA00023203"/>
    </source>
</evidence>
<evidence type="ECO:0000313" key="9">
    <source>
        <dbReference type="Proteomes" id="UP001075354"/>
    </source>
</evidence>
<dbReference type="InterPro" id="IPR001997">
    <property type="entry name" value="Calponin/LIMCH1"/>
</dbReference>
<dbReference type="CDD" id="cd21207">
    <property type="entry name" value="CH_dMP20-like"/>
    <property type="match status" value="1"/>
</dbReference>
<comment type="caution">
    <text evidence="8">The sequence shown here is derived from an EMBL/GenBank/DDBJ whole genome shotgun (WGS) entry which is preliminary data.</text>
</comment>
<organism evidence="8 9">
    <name type="scientific">Megalurothrips usitatus</name>
    <name type="common">bean blossom thrips</name>
    <dbReference type="NCBI Taxonomy" id="439358"/>
    <lineage>
        <taxon>Eukaryota</taxon>
        <taxon>Metazoa</taxon>
        <taxon>Ecdysozoa</taxon>
        <taxon>Arthropoda</taxon>
        <taxon>Hexapoda</taxon>
        <taxon>Insecta</taxon>
        <taxon>Pterygota</taxon>
        <taxon>Neoptera</taxon>
        <taxon>Paraneoptera</taxon>
        <taxon>Thysanoptera</taxon>
        <taxon>Terebrantia</taxon>
        <taxon>Thripoidea</taxon>
        <taxon>Thripidae</taxon>
        <taxon>Megalurothrips</taxon>
    </lineage>
</organism>
<dbReference type="GO" id="GO:0015629">
    <property type="term" value="C:actin cytoskeleton"/>
    <property type="evidence" value="ECO:0007669"/>
    <property type="project" value="TreeGrafter"/>
</dbReference>
<dbReference type="GO" id="GO:0051015">
    <property type="term" value="F:actin filament binding"/>
    <property type="evidence" value="ECO:0007669"/>
    <property type="project" value="TreeGrafter"/>
</dbReference>
<feature type="region of interest" description="Disordered" evidence="6">
    <location>
        <begin position="1"/>
        <end position="42"/>
    </location>
</feature>
<dbReference type="PRINTS" id="PR00889">
    <property type="entry name" value="CALPONIN"/>
</dbReference>
<evidence type="ECO:0000313" key="8">
    <source>
        <dbReference type="EMBL" id="KAJ1521137.1"/>
    </source>
</evidence>
<dbReference type="SUPFAM" id="SSF47576">
    <property type="entry name" value="Calponin-homology domain, CH-domain"/>
    <property type="match status" value="1"/>
</dbReference>
<protein>
    <recommendedName>
        <fullName evidence="7">Calponin-homology (CH) domain-containing protein</fullName>
    </recommendedName>
</protein>
<evidence type="ECO:0000256" key="1">
    <source>
        <dbReference type="ARBA" id="ARBA00009631"/>
    </source>
</evidence>
<dbReference type="InterPro" id="IPR036872">
    <property type="entry name" value="CH_dom_sf"/>
</dbReference>
<evidence type="ECO:0000256" key="2">
    <source>
        <dbReference type="ARBA" id="ARBA00022737"/>
    </source>
</evidence>
<dbReference type="InterPro" id="IPR001715">
    <property type="entry name" value="CH_dom"/>
</dbReference>
<dbReference type="PROSITE" id="PS50021">
    <property type="entry name" value="CH"/>
    <property type="match status" value="1"/>
</dbReference>
<dbReference type="AlphaFoldDB" id="A0AAV7X9V1"/>
<evidence type="ECO:0000256" key="3">
    <source>
        <dbReference type="ARBA" id="ARBA00022860"/>
    </source>
</evidence>
<dbReference type="PRINTS" id="PR00888">
    <property type="entry name" value="SM22CALPONIN"/>
</dbReference>
<sequence length="223" mass="24545">MRGGSPAYKSVLRPGGRHFTPAAQFESTRSQPQQKKKNKMSLERAVRAKIAAKRDPALEKEAQEWVEAVIGRSLGGEPFEDAIRDGQVLCELMNKLKPGSVAKVNSSGGQFKMMENINNFQKALKEYGVSDVDVFQTVDLWEKNKDFASVINCLFALGRETYRHPEWTGPRLGPKPADESKRDFSEEQLKAGQTIIGLQAGQNKGASQAGQNLGAGRKIILGK</sequence>
<dbReference type="Proteomes" id="UP001075354">
    <property type="component" value="Chromosome 13"/>
</dbReference>
<keyword evidence="9" id="KW-1185">Reference proteome</keyword>
<dbReference type="Pfam" id="PF00402">
    <property type="entry name" value="Calponin"/>
    <property type="match status" value="1"/>
</dbReference>